<comment type="caution">
    <text evidence="2">The sequence shown here is derived from an EMBL/GenBank/DDBJ whole genome shotgun (WGS) entry which is preliminary data.</text>
</comment>
<name>A0A2M8RG35_9BRAD</name>
<dbReference type="OrthoDB" id="7933758at2"/>
<evidence type="ECO:0000313" key="2">
    <source>
        <dbReference type="EMBL" id="PJG56777.1"/>
    </source>
</evidence>
<dbReference type="AlphaFoldDB" id="A0A2M8RG35"/>
<protein>
    <submittedName>
        <fullName evidence="2">Uncharacterized protein</fullName>
    </submittedName>
</protein>
<dbReference type="Proteomes" id="UP000231194">
    <property type="component" value="Unassembled WGS sequence"/>
</dbReference>
<evidence type="ECO:0000256" key="1">
    <source>
        <dbReference type="SAM" id="MobiDB-lite"/>
    </source>
</evidence>
<dbReference type="EMBL" id="PGVG01000002">
    <property type="protein sequence ID" value="PJG56777.1"/>
    <property type="molecule type" value="Genomic_DNA"/>
</dbReference>
<keyword evidence="3" id="KW-1185">Reference proteome</keyword>
<reference evidence="2 3" key="1">
    <citation type="submission" date="2017-11" db="EMBL/GenBank/DDBJ databases">
        <title>Bradyrhizobium forestalis sp. nov., an efficient nitrogen-fixing bacterium isolated from nodules of forest legume species in the Amazon.</title>
        <authorList>
            <person name="Costa E.M."/>
            <person name="Guimaraes A."/>
            <person name="Carvalho T.S."/>
            <person name="Rodrigues T.L."/>
            <person name="Ribeiro P.R.A."/>
            <person name="Lebbe L."/>
            <person name="Willems A."/>
            <person name="Moreira F.M.S."/>
        </authorList>
    </citation>
    <scope>NUCLEOTIDE SEQUENCE [LARGE SCALE GENOMIC DNA]</scope>
    <source>
        <strain evidence="2 3">INPA54B</strain>
    </source>
</reference>
<evidence type="ECO:0000313" key="3">
    <source>
        <dbReference type="Proteomes" id="UP000231194"/>
    </source>
</evidence>
<gene>
    <name evidence="2" type="ORF">CVM73_04345</name>
</gene>
<proteinExistence type="predicted"/>
<feature type="region of interest" description="Disordered" evidence="1">
    <location>
        <begin position="1"/>
        <end position="22"/>
    </location>
</feature>
<accession>A0A2M8RG35</accession>
<organism evidence="2 3">
    <name type="scientific">Bradyrhizobium forestalis</name>
    <dbReference type="NCBI Taxonomy" id="1419263"/>
    <lineage>
        <taxon>Bacteria</taxon>
        <taxon>Pseudomonadati</taxon>
        <taxon>Pseudomonadota</taxon>
        <taxon>Alphaproteobacteria</taxon>
        <taxon>Hyphomicrobiales</taxon>
        <taxon>Nitrobacteraceae</taxon>
        <taxon>Bradyrhizobium</taxon>
    </lineage>
</organism>
<sequence length="81" mass="9011">MSMSTVPGPPSSRPGQEGDDAMREMEIHDYARQLLEAHGPKAIAEAAQNAIDLEQKGELELAKTWRHIEDAMKMMRGPHQS</sequence>